<feature type="compositionally biased region" description="Basic residues" evidence="1">
    <location>
        <begin position="92"/>
        <end position="104"/>
    </location>
</feature>
<accession>A0A1I3EHW2</accession>
<organism evidence="2 3">
    <name type="scientific">Planctomicrobium piriforme</name>
    <dbReference type="NCBI Taxonomy" id="1576369"/>
    <lineage>
        <taxon>Bacteria</taxon>
        <taxon>Pseudomonadati</taxon>
        <taxon>Planctomycetota</taxon>
        <taxon>Planctomycetia</taxon>
        <taxon>Planctomycetales</taxon>
        <taxon>Planctomycetaceae</taxon>
        <taxon>Planctomicrobium</taxon>
    </lineage>
</organism>
<name>A0A1I3EHW2_9PLAN</name>
<evidence type="ECO:0000313" key="2">
    <source>
        <dbReference type="EMBL" id="SFH98552.1"/>
    </source>
</evidence>
<reference evidence="3" key="1">
    <citation type="submission" date="2016-10" db="EMBL/GenBank/DDBJ databases">
        <authorList>
            <person name="Varghese N."/>
            <person name="Submissions S."/>
        </authorList>
    </citation>
    <scope>NUCLEOTIDE SEQUENCE [LARGE SCALE GENOMIC DNA]</scope>
    <source>
        <strain evidence="3">DSM 26348</strain>
    </source>
</reference>
<sequence length="104" mass="12150">MTEDKTFNCRFCNGKRPHNGTHCLGCGAPLENAKNRNKTVDLKPYCPRCGRVSTKEIEPNTYSCNNCSAVFELDRETALDNRSDRSLEKRERQQKHQSQRRRFR</sequence>
<dbReference type="Proteomes" id="UP000199518">
    <property type="component" value="Unassembled WGS sequence"/>
</dbReference>
<keyword evidence="3" id="KW-1185">Reference proteome</keyword>
<protein>
    <submittedName>
        <fullName evidence="2">Uncharacterized protein</fullName>
    </submittedName>
</protein>
<gene>
    <name evidence="2" type="ORF">SAMN05421753_104230</name>
</gene>
<evidence type="ECO:0000313" key="3">
    <source>
        <dbReference type="Proteomes" id="UP000199518"/>
    </source>
</evidence>
<dbReference type="EMBL" id="FOQD01000004">
    <property type="protein sequence ID" value="SFH98552.1"/>
    <property type="molecule type" value="Genomic_DNA"/>
</dbReference>
<dbReference type="RefSeq" id="WP_092048631.1">
    <property type="nucleotide sequence ID" value="NZ_FOQD01000004.1"/>
</dbReference>
<feature type="region of interest" description="Disordered" evidence="1">
    <location>
        <begin position="78"/>
        <end position="104"/>
    </location>
</feature>
<evidence type="ECO:0000256" key="1">
    <source>
        <dbReference type="SAM" id="MobiDB-lite"/>
    </source>
</evidence>
<dbReference type="AlphaFoldDB" id="A0A1I3EHW2"/>
<feature type="compositionally biased region" description="Basic and acidic residues" evidence="1">
    <location>
        <begin position="78"/>
        <end position="91"/>
    </location>
</feature>
<proteinExistence type="predicted"/>
<dbReference type="STRING" id="1576369.SAMN05421753_104230"/>